<dbReference type="EMBL" id="OU893334">
    <property type="protein sequence ID" value="CAG9790741.1"/>
    <property type="molecule type" value="Genomic_DNA"/>
</dbReference>
<gene>
    <name evidence="2" type="ORF">DIATSA_LOCUS8398</name>
</gene>
<feature type="coiled-coil region" evidence="1">
    <location>
        <begin position="169"/>
        <end position="210"/>
    </location>
</feature>
<dbReference type="PANTHER" id="PTHR48190:SF2">
    <property type="entry name" value="PROGRAMMED CELL DEATH PROTEIN 7"/>
    <property type="match status" value="1"/>
</dbReference>
<dbReference type="GO" id="GO:0005689">
    <property type="term" value="C:U12-type spliceosomal complex"/>
    <property type="evidence" value="ECO:0007669"/>
    <property type="project" value="TreeGrafter"/>
</dbReference>
<dbReference type="InterPro" id="IPR031974">
    <property type="entry name" value="PDCD7"/>
</dbReference>
<dbReference type="Proteomes" id="UP001153714">
    <property type="component" value="Chromosome 3"/>
</dbReference>
<evidence type="ECO:0008006" key="4">
    <source>
        <dbReference type="Google" id="ProtNLM"/>
    </source>
</evidence>
<dbReference type="OrthoDB" id="2289628at2759"/>
<sequence length="368" mass="43059">MSYNCNMYNNNQFGNEFTFPCNFRPPTVPPPPPPPMFYMPPPLHVPTQIPIKNVSDQEFINSFKDRFTEEKKVGEPKPKESICKVRDMLRNLVMELNEVKKLETELSQIINTCSDDEWKMKLNEINHKKGVINGYLSGINDSNLDELRKQVARRTAKRLRLKRLGAERKKEKEDRIKQMKEKSRKIDENLQKIKDNINKAKQEEEAKLQADMVLKEVLRKKHDARKFINKFDALKKLRKARQNTHKGRGENVSEKEMDEFVTKIDNLKALWVQKLSDYEKEEAELQKTLQNNADENQEINETEKAVTTNLAQWKEALFGDEDAMPQFNFNGDLGRFVTVRSQWDRYISEEGSSIPVGWLCPTSRHDSL</sequence>
<reference evidence="2" key="1">
    <citation type="submission" date="2021-12" db="EMBL/GenBank/DDBJ databases">
        <authorList>
            <person name="King R."/>
        </authorList>
    </citation>
    <scope>NUCLEOTIDE SEQUENCE</scope>
</reference>
<keyword evidence="3" id="KW-1185">Reference proteome</keyword>
<accession>A0A9N9WH95</accession>
<proteinExistence type="predicted"/>
<dbReference type="AlphaFoldDB" id="A0A9N9WH95"/>
<reference evidence="2" key="2">
    <citation type="submission" date="2022-10" db="EMBL/GenBank/DDBJ databases">
        <authorList>
            <consortium name="ENA_rothamsted_submissions"/>
            <consortium name="culmorum"/>
            <person name="King R."/>
        </authorList>
    </citation>
    <scope>NUCLEOTIDE SEQUENCE</scope>
</reference>
<dbReference type="PANTHER" id="PTHR48190">
    <property type="entry name" value="PROGRAMMED CELL DEATH PROTEIN 7"/>
    <property type="match status" value="1"/>
</dbReference>
<protein>
    <recommendedName>
        <fullName evidence="4">Programmed cell death protein 7</fullName>
    </recommendedName>
</protein>
<evidence type="ECO:0000256" key="1">
    <source>
        <dbReference type="SAM" id="Coils"/>
    </source>
</evidence>
<evidence type="ECO:0000313" key="3">
    <source>
        <dbReference type="Proteomes" id="UP001153714"/>
    </source>
</evidence>
<name>A0A9N9WH95_9NEOP</name>
<organism evidence="2 3">
    <name type="scientific">Diatraea saccharalis</name>
    <name type="common">sugarcane borer</name>
    <dbReference type="NCBI Taxonomy" id="40085"/>
    <lineage>
        <taxon>Eukaryota</taxon>
        <taxon>Metazoa</taxon>
        <taxon>Ecdysozoa</taxon>
        <taxon>Arthropoda</taxon>
        <taxon>Hexapoda</taxon>
        <taxon>Insecta</taxon>
        <taxon>Pterygota</taxon>
        <taxon>Neoptera</taxon>
        <taxon>Endopterygota</taxon>
        <taxon>Lepidoptera</taxon>
        <taxon>Glossata</taxon>
        <taxon>Ditrysia</taxon>
        <taxon>Pyraloidea</taxon>
        <taxon>Crambidae</taxon>
        <taxon>Crambinae</taxon>
        <taxon>Diatraea</taxon>
    </lineage>
</organism>
<dbReference type="Pfam" id="PF16021">
    <property type="entry name" value="PDCD7"/>
    <property type="match status" value="1"/>
</dbReference>
<keyword evidence="1" id="KW-0175">Coiled coil</keyword>
<feature type="coiled-coil region" evidence="1">
    <location>
        <begin position="275"/>
        <end position="305"/>
    </location>
</feature>
<evidence type="ECO:0000313" key="2">
    <source>
        <dbReference type="EMBL" id="CAG9790741.1"/>
    </source>
</evidence>
<dbReference type="InterPro" id="IPR052831">
    <property type="entry name" value="Apoptosis_promoter"/>
</dbReference>